<dbReference type="Gramene" id="Mp8g15310.1">
    <property type="protein sequence ID" value="Mp8g15310.1.cds"/>
    <property type="gene ID" value="Mp8g15310"/>
</dbReference>
<evidence type="ECO:0000313" key="1">
    <source>
        <dbReference type="EMBL" id="PTQ27697.1"/>
    </source>
</evidence>
<name>A0A2R6W1F9_MARPO</name>
<reference evidence="2" key="1">
    <citation type="journal article" date="2017" name="Cell">
        <title>Insights into land plant evolution garnered from the Marchantia polymorpha genome.</title>
        <authorList>
            <person name="Bowman J.L."/>
            <person name="Kohchi T."/>
            <person name="Yamato K.T."/>
            <person name="Jenkins J."/>
            <person name="Shu S."/>
            <person name="Ishizaki K."/>
            <person name="Yamaoka S."/>
            <person name="Nishihama R."/>
            <person name="Nakamura Y."/>
            <person name="Berger F."/>
            <person name="Adam C."/>
            <person name="Aki S.S."/>
            <person name="Althoff F."/>
            <person name="Araki T."/>
            <person name="Arteaga-Vazquez M.A."/>
            <person name="Balasubrmanian S."/>
            <person name="Barry K."/>
            <person name="Bauer D."/>
            <person name="Boehm C.R."/>
            <person name="Briginshaw L."/>
            <person name="Caballero-Perez J."/>
            <person name="Catarino B."/>
            <person name="Chen F."/>
            <person name="Chiyoda S."/>
            <person name="Chovatia M."/>
            <person name="Davies K.M."/>
            <person name="Delmans M."/>
            <person name="Demura T."/>
            <person name="Dierschke T."/>
            <person name="Dolan L."/>
            <person name="Dorantes-Acosta A.E."/>
            <person name="Eklund D.M."/>
            <person name="Florent S.N."/>
            <person name="Flores-Sandoval E."/>
            <person name="Fujiyama A."/>
            <person name="Fukuzawa H."/>
            <person name="Galik B."/>
            <person name="Grimanelli D."/>
            <person name="Grimwood J."/>
            <person name="Grossniklaus U."/>
            <person name="Hamada T."/>
            <person name="Haseloff J."/>
            <person name="Hetherington A.J."/>
            <person name="Higo A."/>
            <person name="Hirakawa Y."/>
            <person name="Hundley H.N."/>
            <person name="Ikeda Y."/>
            <person name="Inoue K."/>
            <person name="Inoue S.I."/>
            <person name="Ishida S."/>
            <person name="Jia Q."/>
            <person name="Kakita M."/>
            <person name="Kanazawa T."/>
            <person name="Kawai Y."/>
            <person name="Kawashima T."/>
            <person name="Kennedy M."/>
            <person name="Kinose K."/>
            <person name="Kinoshita T."/>
            <person name="Kohara Y."/>
            <person name="Koide E."/>
            <person name="Komatsu K."/>
            <person name="Kopischke S."/>
            <person name="Kubo M."/>
            <person name="Kyozuka J."/>
            <person name="Lagercrantz U."/>
            <person name="Lin S.S."/>
            <person name="Lindquist E."/>
            <person name="Lipzen A.M."/>
            <person name="Lu C.W."/>
            <person name="De Luna E."/>
            <person name="Martienssen R.A."/>
            <person name="Minamino N."/>
            <person name="Mizutani M."/>
            <person name="Mizutani M."/>
            <person name="Mochizuki N."/>
            <person name="Monte I."/>
            <person name="Mosher R."/>
            <person name="Nagasaki H."/>
            <person name="Nakagami H."/>
            <person name="Naramoto S."/>
            <person name="Nishitani K."/>
            <person name="Ohtani M."/>
            <person name="Okamoto T."/>
            <person name="Okumura M."/>
            <person name="Phillips J."/>
            <person name="Pollak B."/>
            <person name="Reinders A."/>
            <person name="Rovekamp M."/>
            <person name="Sano R."/>
            <person name="Sawa S."/>
            <person name="Schmid M.W."/>
            <person name="Shirakawa M."/>
            <person name="Solano R."/>
            <person name="Spunde A."/>
            <person name="Suetsugu N."/>
            <person name="Sugano S."/>
            <person name="Sugiyama A."/>
            <person name="Sun R."/>
            <person name="Suzuki Y."/>
            <person name="Takenaka M."/>
            <person name="Takezawa D."/>
            <person name="Tomogane H."/>
            <person name="Tsuzuki M."/>
            <person name="Ueda T."/>
            <person name="Umeda M."/>
            <person name="Ward J.M."/>
            <person name="Watanabe Y."/>
            <person name="Yazaki K."/>
            <person name="Yokoyama R."/>
            <person name="Yoshitake Y."/>
            <person name="Yotsui I."/>
            <person name="Zachgo S."/>
            <person name="Schmutz J."/>
        </authorList>
    </citation>
    <scope>NUCLEOTIDE SEQUENCE [LARGE SCALE GENOMIC DNA]</scope>
    <source>
        <strain evidence="2">Tak-1</strain>
    </source>
</reference>
<dbReference type="Proteomes" id="UP000244005">
    <property type="component" value="Unassembled WGS sequence"/>
</dbReference>
<dbReference type="EMBL" id="KZ772949">
    <property type="protein sequence ID" value="PTQ27697.1"/>
    <property type="molecule type" value="Genomic_DNA"/>
</dbReference>
<accession>A0A2R6W1F9</accession>
<sequence length="110" mass="12260">MMFLTAPTSPFSSKEWGYGVPQQKLMVAMLVQIGNACCRQGVILLLLKSFFTIEAPCDGLLTYVDRSIQSVRSIFVGSWTLSSFGLKFTLHCLQFMFTCSSLHVVNPEVL</sequence>
<protein>
    <submittedName>
        <fullName evidence="1">Uncharacterized protein</fullName>
    </submittedName>
</protein>
<dbReference type="AlphaFoldDB" id="A0A2R6W1F9"/>
<evidence type="ECO:0000313" key="2">
    <source>
        <dbReference type="Proteomes" id="UP000244005"/>
    </source>
</evidence>
<gene>
    <name evidence="1" type="ORF">MARPO_0187s0018</name>
</gene>
<proteinExistence type="predicted"/>
<keyword evidence="2" id="KW-1185">Reference proteome</keyword>
<organism evidence="1 2">
    <name type="scientific">Marchantia polymorpha</name>
    <name type="common">Common liverwort</name>
    <name type="synonym">Marchantia aquatica</name>
    <dbReference type="NCBI Taxonomy" id="3197"/>
    <lineage>
        <taxon>Eukaryota</taxon>
        <taxon>Viridiplantae</taxon>
        <taxon>Streptophyta</taxon>
        <taxon>Embryophyta</taxon>
        <taxon>Marchantiophyta</taxon>
        <taxon>Marchantiopsida</taxon>
        <taxon>Marchantiidae</taxon>
        <taxon>Marchantiales</taxon>
        <taxon>Marchantiaceae</taxon>
        <taxon>Marchantia</taxon>
    </lineage>
</organism>